<reference evidence="2 3" key="1">
    <citation type="submission" date="2018-07" db="EMBL/GenBank/DDBJ databases">
        <title>Modular assembly of carbohydrate-degrading microbial communities in the ocean.</title>
        <authorList>
            <person name="Enke T.N."/>
            <person name="Datta M.S."/>
            <person name="Schwartzman J.A."/>
            <person name="Cermak N."/>
            <person name="Schmitz D.A."/>
            <person name="Barrere J."/>
            <person name="Cordero O.X."/>
        </authorList>
    </citation>
    <scope>NUCLEOTIDE SEQUENCE [LARGE SCALE GENOMIC DNA]</scope>
    <source>
        <strain evidence="2 3">C3M10</strain>
    </source>
</reference>
<dbReference type="Proteomes" id="UP000252706">
    <property type="component" value="Unassembled WGS sequence"/>
</dbReference>
<evidence type="ECO:0000313" key="2">
    <source>
        <dbReference type="EMBL" id="RBW61492.1"/>
    </source>
</evidence>
<comment type="caution">
    <text evidence="2">The sequence shown here is derived from an EMBL/GenBank/DDBJ whole genome shotgun (WGS) entry which is preliminary data.</text>
</comment>
<feature type="transmembrane region" description="Helical" evidence="1">
    <location>
        <begin position="20"/>
        <end position="40"/>
    </location>
</feature>
<feature type="transmembrane region" description="Helical" evidence="1">
    <location>
        <begin position="60"/>
        <end position="80"/>
    </location>
</feature>
<dbReference type="RefSeq" id="WP_113821752.1">
    <property type="nucleotide sequence ID" value="NZ_QOCE01000005.1"/>
</dbReference>
<proteinExistence type="predicted"/>
<keyword evidence="1" id="KW-1133">Transmembrane helix</keyword>
<sequence>MENAFKELFGAVGSRVKSHLFGAVVIFAIVFNWKTAFFLLFSHVSVRSKFVYFDMNADFWSLYVLPIFCAIIFVLGAPFVDNLFHKVISGPVHAMKLRDLEFAEAREATKHELRQSSEQRRADDLRRLEEEALDRARFDSRVMDEDLPPEIAEDLQKQIDELRTRPAVITRDGSVGESGAKAGGEISPLAKEILMQVTAEGALPEIRIKEFIGGAEIEYGNKTLRKDKATDRKWQDYQYAINDLEKHKLIVRPKGQESVWDVLEKGYEVAKLLS</sequence>
<organism evidence="2 3">
    <name type="scientific">Phaeobacter gallaeciensis</name>
    <dbReference type="NCBI Taxonomy" id="60890"/>
    <lineage>
        <taxon>Bacteria</taxon>
        <taxon>Pseudomonadati</taxon>
        <taxon>Pseudomonadota</taxon>
        <taxon>Alphaproteobacteria</taxon>
        <taxon>Rhodobacterales</taxon>
        <taxon>Roseobacteraceae</taxon>
        <taxon>Phaeobacter</taxon>
    </lineage>
</organism>
<dbReference type="AlphaFoldDB" id="A0A366X8D0"/>
<gene>
    <name evidence="2" type="ORF">DS909_01900</name>
</gene>
<dbReference type="EMBL" id="QOCE01000005">
    <property type="protein sequence ID" value="RBW61492.1"/>
    <property type="molecule type" value="Genomic_DNA"/>
</dbReference>
<name>A0A366X8D0_9RHOB</name>
<evidence type="ECO:0000313" key="3">
    <source>
        <dbReference type="Proteomes" id="UP000252706"/>
    </source>
</evidence>
<protein>
    <submittedName>
        <fullName evidence="2">Uncharacterized protein</fullName>
    </submittedName>
</protein>
<keyword evidence="1" id="KW-0472">Membrane</keyword>
<dbReference type="OrthoDB" id="1443905at2"/>
<evidence type="ECO:0000256" key="1">
    <source>
        <dbReference type="SAM" id="Phobius"/>
    </source>
</evidence>
<keyword evidence="1" id="KW-0812">Transmembrane</keyword>
<accession>A0A366X8D0</accession>